<keyword evidence="4 10" id="KW-0227">DNA damage</keyword>
<dbReference type="GO" id="GO:0003697">
    <property type="term" value="F:single-stranded DNA binding"/>
    <property type="evidence" value="ECO:0007669"/>
    <property type="project" value="UniProtKB-UniRule"/>
</dbReference>
<keyword evidence="10" id="KW-0963">Cytoplasm</keyword>
<dbReference type="HOGENOM" id="CLU_040469_3_2_6"/>
<keyword evidence="3 10" id="KW-0547">Nucleotide-binding</keyword>
<dbReference type="FunFam" id="3.40.50.300:FF:000087">
    <property type="entry name" value="Recombinase RecA"/>
    <property type="match status" value="1"/>
</dbReference>
<keyword evidence="7 10" id="KW-0233">DNA recombination</keyword>
<dbReference type="CDD" id="cd00983">
    <property type="entry name" value="RecA"/>
    <property type="match status" value="1"/>
</dbReference>
<dbReference type="InterPro" id="IPR003593">
    <property type="entry name" value="AAA+_ATPase"/>
</dbReference>
<dbReference type="InterPro" id="IPR027417">
    <property type="entry name" value="P-loop_NTPase"/>
</dbReference>
<keyword evidence="8 10" id="KW-0234">DNA repair</keyword>
<feature type="binding site" evidence="10">
    <location>
        <begin position="123"/>
        <end position="130"/>
    </location>
    <ligand>
        <name>ATP</name>
        <dbReference type="ChEBI" id="CHEBI:30616"/>
    </ligand>
</feature>
<evidence type="ECO:0000256" key="12">
    <source>
        <dbReference type="RuleBase" id="RU004527"/>
    </source>
</evidence>
<dbReference type="NCBIfam" id="TIGR02012">
    <property type="entry name" value="tigrfam_recA"/>
    <property type="match status" value="1"/>
</dbReference>
<keyword evidence="6 10" id="KW-0238">DNA-binding</keyword>
<evidence type="ECO:0000256" key="11">
    <source>
        <dbReference type="RuleBase" id="RU000526"/>
    </source>
</evidence>
<evidence type="ECO:0000256" key="4">
    <source>
        <dbReference type="ARBA" id="ARBA00022763"/>
    </source>
</evidence>
<gene>
    <name evidence="10 15" type="primary">recA</name>
    <name evidence="15" type="ordered locus">VCM66_0501</name>
</gene>
<dbReference type="GO" id="GO:0003684">
    <property type="term" value="F:damaged DNA binding"/>
    <property type="evidence" value="ECO:0007669"/>
    <property type="project" value="UniProtKB-UniRule"/>
</dbReference>
<dbReference type="InterPro" id="IPR049428">
    <property type="entry name" value="RecA-like_N"/>
</dbReference>
<keyword evidence="9 10" id="KW-0742">SOS response</keyword>
<dbReference type="GO" id="GO:0005829">
    <property type="term" value="C:cytosol"/>
    <property type="evidence" value="ECO:0007669"/>
    <property type="project" value="TreeGrafter"/>
</dbReference>
<dbReference type="Pfam" id="PF00154">
    <property type="entry name" value="RecA_N"/>
    <property type="match status" value="1"/>
</dbReference>
<evidence type="ECO:0000259" key="13">
    <source>
        <dbReference type="PROSITE" id="PS50162"/>
    </source>
</evidence>
<dbReference type="PROSITE" id="PS50163">
    <property type="entry name" value="RECA_3"/>
    <property type="match status" value="1"/>
</dbReference>
<dbReference type="GO" id="GO:0006310">
    <property type="term" value="P:DNA recombination"/>
    <property type="evidence" value="ECO:0007669"/>
    <property type="project" value="UniProtKB-UniRule"/>
</dbReference>
<comment type="similarity">
    <text evidence="1 10 12">Belongs to the RecA family.</text>
</comment>
<keyword evidence="5 10" id="KW-0067">ATP-binding</keyword>
<evidence type="ECO:0000313" key="15">
    <source>
        <dbReference type="EMBL" id="ACP04826.1"/>
    </source>
</evidence>
<evidence type="ECO:0000259" key="14">
    <source>
        <dbReference type="PROSITE" id="PS50163"/>
    </source>
</evidence>
<evidence type="ECO:0000256" key="1">
    <source>
        <dbReference type="ARBA" id="ARBA00009391"/>
    </source>
</evidence>
<dbReference type="Pfam" id="PF21096">
    <property type="entry name" value="RecA_C"/>
    <property type="match status" value="1"/>
</dbReference>
<dbReference type="Proteomes" id="UP000001217">
    <property type="component" value="Chromosome I"/>
</dbReference>
<organism evidence="15 16">
    <name type="scientific">Vibrio cholerae serotype O1 (strain M66-2)</name>
    <dbReference type="NCBI Taxonomy" id="579112"/>
    <lineage>
        <taxon>Bacteria</taxon>
        <taxon>Pseudomonadati</taxon>
        <taxon>Pseudomonadota</taxon>
        <taxon>Gammaproteobacteria</taxon>
        <taxon>Vibrionales</taxon>
        <taxon>Vibrionaceae</taxon>
        <taxon>Vibrio</taxon>
    </lineage>
</organism>
<dbReference type="SMART" id="SM00382">
    <property type="entry name" value="AAA"/>
    <property type="match status" value="1"/>
</dbReference>
<dbReference type="EMBL" id="CP001233">
    <property type="protein sequence ID" value="ACP04826.1"/>
    <property type="molecule type" value="Genomic_DNA"/>
</dbReference>
<proteinExistence type="inferred from homology"/>
<protein>
    <recommendedName>
        <fullName evidence="2 10">Protein RecA</fullName>
    </recommendedName>
    <alternativeName>
        <fullName evidence="10 11">Recombinase A</fullName>
    </alternativeName>
</protein>
<accession>C3LS33</accession>
<evidence type="ECO:0000313" key="16">
    <source>
        <dbReference type="Proteomes" id="UP000001217"/>
    </source>
</evidence>
<evidence type="ECO:0000256" key="8">
    <source>
        <dbReference type="ARBA" id="ARBA00023204"/>
    </source>
</evidence>
<dbReference type="InterPro" id="IPR020587">
    <property type="entry name" value="RecA_monomer-monomer_interface"/>
</dbReference>
<name>C3LS33_VIBCM</name>
<dbReference type="SUPFAM" id="SSF54752">
    <property type="entry name" value="RecA protein, C-terminal domain"/>
    <property type="match status" value="1"/>
</dbReference>
<evidence type="ECO:0000256" key="3">
    <source>
        <dbReference type="ARBA" id="ARBA00022741"/>
    </source>
</evidence>
<dbReference type="PROSITE" id="PS00321">
    <property type="entry name" value="RECA_1"/>
    <property type="match status" value="1"/>
</dbReference>
<dbReference type="SUPFAM" id="SSF52540">
    <property type="entry name" value="P-loop containing nucleoside triphosphate hydrolases"/>
    <property type="match status" value="1"/>
</dbReference>
<dbReference type="PANTHER" id="PTHR45900:SF1">
    <property type="entry name" value="MITOCHONDRIAL DNA REPAIR PROTEIN RECA HOMOLOG-RELATED"/>
    <property type="match status" value="1"/>
</dbReference>
<dbReference type="Gene3D" id="3.40.50.300">
    <property type="entry name" value="P-loop containing nucleotide triphosphate hydrolases"/>
    <property type="match status" value="1"/>
</dbReference>
<reference evidence="15 16" key="1">
    <citation type="journal article" date="2008" name="PLoS ONE">
        <title>A recalibrated molecular clock and independent origins for the cholera pandemic clones.</title>
        <authorList>
            <person name="Feng L."/>
            <person name="Reeves P.R."/>
            <person name="Lan R."/>
            <person name="Ren Y."/>
            <person name="Gao C."/>
            <person name="Zhou Z."/>
            <person name="Ren Y."/>
            <person name="Cheng J."/>
            <person name="Wang W."/>
            <person name="Wang J."/>
            <person name="Qian W."/>
            <person name="Li D."/>
            <person name="Wang L."/>
        </authorList>
    </citation>
    <scope>NUCLEOTIDE SEQUENCE [LARGE SCALE GENOMIC DNA]</scope>
    <source>
        <strain evidence="15 16">M66-2</strain>
    </source>
</reference>
<dbReference type="InterPro" id="IPR013765">
    <property type="entry name" value="DNA_recomb/repair_RecA"/>
</dbReference>
<evidence type="ECO:0000256" key="5">
    <source>
        <dbReference type="ARBA" id="ARBA00022840"/>
    </source>
</evidence>
<evidence type="ECO:0000256" key="2">
    <source>
        <dbReference type="ARBA" id="ARBA00015553"/>
    </source>
</evidence>
<dbReference type="InterPro" id="IPR023400">
    <property type="entry name" value="RecA_C_sf"/>
</dbReference>
<comment type="subcellular location">
    <subcellularLocation>
        <location evidence="10">Cytoplasm</location>
    </subcellularLocation>
</comment>
<dbReference type="GO" id="GO:0009432">
    <property type="term" value="P:SOS response"/>
    <property type="evidence" value="ECO:0007669"/>
    <property type="project" value="UniProtKB-UniRule"/>
</dbReference>
<feature type="domain" description="RecA family profile 1" evidence="13">
    <location>
        <begin position="93"/>
        <end position="252"/>
    </location>
</feature>
<dbReference type="KEGG" id="vcm:VCM66_0501"/>
<dbReference type="GO" id="GO:0005524">
    <property type="term" value="F:ATP binding"/>
    <property type="evidence" value="ECO:0007669"/>
    <property type="project" value="UniProtKB-UniRule"/>
</dbReference>
<evidence type="ECO:0000256" key="7">
    <source>
        <dbReference type="ARBA" id="ARBA00023172"/>
    </source>
</evidence>
<dbReference type="InterPro" id="IPR020588">
    <property type="entry name" value="RecA_ATP-bd"/>
</dbReference>
<dbReference type="GO" id="GO:0006281">
    <property type="term" value="P:DNA repair"/>
    <property type="evidence" value="ECO:0007669"/>
    <property type="project" value="UniProtKB-UniRule"/>
</dbReference>
<dbReference type="PRINTS" id="PR00142">
    <property type="entry name" value="RECA"/>
</dbReference>
<sequence>MSISQQIRFKTLTEPNFFLYRGGHCTNQQYNEPQHDKSASTRFRHNYLSPESDYPERVMDENKQKALAAALGQIEKQFGKGSIMRLGDNRAMDVETISTGSLSLDIALGAGGLPMGRIVEIFGPESSGKTTLTLELIAAAQREGKTCAFIDAEHALDPVYAKKLGVNIDELLVSQPDTGEQALEICDALARSGAVDVIVVDSVAALTPKAEIEGEMGDSHMGLQARMLSQAMRKLTGNLKQSNCMCIFINQIRMKIGVMFGNPETTTGGNALKFYASVRLDIRRTGAIKEGEEVVGNETRIKVVKNKIAAPFKEANTQIMYGQGFNREGELIDLGVKHKMVEKSGAWYSYNGDKIGQGKANACKYLKENPEIAKTLDKKLREMLLNPENMQLIAETSSAADDVEFGAVPEEF</sequence>
<comment type="function">
    <text evidence="10">Can catalyze the hydrolysis of ATP in the presence of single-stranded DNA, the ATP-dependent uptake of single-stranded DNA by duplex DNA, and the ATP-dependent hybridization of homologous single-stranded DNAs. It interacts with LexA causing its activation and leading to its autocatalytic cleavage.</text>
</comment>
<dbReference type="GO" id="GO:0140664">
    <property type="term" value="F:ATP-dependent DNA damage sensor activity"/>
    <property type="evidence" value="ECO:0007669"/>
    <property type="project" value="InterPro"/>
</dbReference>
<evidence type="ECO:0000256" key="9">
    <source>
        <dbReference type="ARBA" id="ARBA00023236"/>
    </source>
</evidence>
<dbReference type="PROSITE" id="PS50162">
    <property type="entry name" value="RECA_2"/>
    <property type="match status" value="1"/>
</dbReference>
<feature type="domain" description="RecA family profile 2" evidence="14">
    <location>
        <begin position="257"/>
        <end position="330"/>
    </location>
</feature>
<dbReference type="PANTHER" id="PTHR45900">
    <property type="entry name" value="RECA"/>
    <property type="match status" value="1"/>
</dbReference>
<dbReference type="AlphaFoldDB" id="C3LS33"/>
<dbReference type="InterPro" id="IPR020584">
    <property type="entry name" value="DNA_recomb/repair_RecA_CS"/>
</dbReference>
<evidence type="ECO:0000256" key="6">
    <source>
        <dbReference type="ARBA" id="ARBA00023125"/>
    </source>
</evidence>
<dbReference type="HAMAP" id="MF_00268">
    <property type="entry name" value="RecA"/>
    <property type="match status" value="1"/>
</dbReference>
<dbReference type="InterPro" id="IPR049261">
    <property type="entry name" value="RecA-like_C"/>
</dbReference>
<evidence type="ECO:0000256" key="10">
    <source>
        <dbReference type="HAMAP-Rule" id="MF_00268"/>
    </source>
</evidence>